<name>A0A7Z0D316_9MICO</name>
<evidence type="ECO:0000256" key="1">
    <source>
        <dbReference type="SAM" id="MobiDB-lite"/>
    </source>
</evidence>
<evidence type="ECO:0008006" key="4">
    <source>
        <dbReference type="Google" id="ProtNLM"/>
    </source>
</evidence>
<proteinExistence type="predicted"/>
<reference evidence="2 3" key="1">
    <citation type="submission" date="2020-07" db="EMBL/GenBank/DDBJ databases">
        <title>Sequencing the genomes of 1000 actinobacteria strains.</title>
        <authorList>
            <person name="Klenk H.-P."/>
        </authorList>
    </citation>
    <scope>NUCLEOTIDE SEQUENCE [LARGE SCALE GENOMIC DNA]</scope>
    <source>
        <strain evidence="2 3">DSM 26341</strain>
    </source>
</reference>
<dbReference type="Proteomes" id="UP000539111">
    <property type="component" value="Unassembled WGS sequence"/>
</dbReference>
<keyword evidence="3" id="KW-1185">Reference proteome</keyword>
<sequence length="103" mass="10954">MTLTYVYADSTVVLGPLSTYVEPHSYDLCADHASRFTAPRGWDVLRLDPGSEPAARSHDDLLAIADAVRVAGRPPAEQPAPGPAKDEPGRRGHLRVLRGPGGA</sequence>
<gene>
    <name evidence="2" type="ORF">BJY26_002254</name>
</gene>
<dbReference type="EMBL" id="JACBZP010000001">
    <property type="protein sequence ID" value="NYI67948.1"/>
    <property type="molecule type" value="Genomic_DNA"/>
</dbReference>
<organism evidence="2 3">
    <name type="scientific">Spelaeicoccus albus</name>
    <dbReference type="NCBI Taxonomy" id="1280376"/>
    <lineage>
        <taxon>Bacteria</taxon>
        <taxon>Bacillati</taxon>
        <taxon>Actinomycetota</taxon>
        <taxon>Actinomycetes</taxon>
        <taxon>Micrococcales</taxon>
        <taxon>Brevibacteriaceae</taxon>
        <taxon>Spelaeicoccus</taxon>
    </lineage>
</organism>
<dbReference type="InterPro" id="IPR021888">
    <property type="entry name" value="DUF3499"/>
</dbReference>
<dbReference type="Pfam" id="PF12005">
    <property type="entry name" value="DUF3499"/>
    <property type="match status" value="1"/>
</dbReference>
<evidence type="ECO:0000313" key="3">
    <source>
        <dbReference type="Proteomes" id="UP000539111"/>
    </source>
</evidence>
<evidence type="ECO:0000313" key="2">
    <source>
        <dbReference type="EMBL" id="NYI67948.1"/>
    </source>
</evidence>
<accession>A0A7Z0D316</accession>
<feature type="region of interest" description="Disordered" evidence="1">
    <location>
        <begin position="71"/>
        <end position="103"/>
    </location>
</feature>
<dbReference type="AlphaFoldDB" id="A0A7Z0D316"/>
<comment type="caution">
    <text evidence="2">The sequence shown here is derived from an EMBL/GenBank/DDBJ whole genome shotgun (WGS) entry which is preliminary data.</text>
</comment>
<protein>
    <recommendedName>
        <fullName evidence="4">DUF3499 family protein</fullName>
    </recommendedName>
</protein>